<dbReference type="KEGG" id="vg:55626754"/>
<accession>A0A6B9Y0W6</accession>
<evidence type="ECO:0000256" key="1">
    <source>
        <dbReference type="SAM" id="MobiDB-lite"/>
    </source>
</evidence>
<reference evidence="3" key="1">
    <citation type="submission" date="2019-12" db="EMBL/GenBank/DDBJ databases">
        <authorList>
            <person name="Wang K."/>
            <person name="Tamayo M.G."/>
            <person name="Penner T.V."/>
            <person name="Cook B.W.M."/>
            <person name="Court D.A."/>
            <person name="Theriault S.S."/>
        </authorList>
    </citation>
    <scope>NUCLEOTIDE SEQUENCE [LARGE SCALE GENOMIC DNA]</scope>
</reference>
<dbReference type="Gene3D" id="3.30.40.220">
    <property type="match status" value="1"/>
</dbReference>
<dbReference type="Proteomes" id="UP000465071">
    <property type="component" value="Segment"/>
</dbReference>
<organism evidence="2 3">
    <name type="scientific">Enterobacter phage vB_EclM_CIP9</name>
    <dbReference type="NCBI Taxonomy" id="2696340"/>
    <lineage>
        <taxon>Viruses</taxon>
        <taxon>Duplodnaviria</taxon>
        <taxon>Heunggongvirae</taxon>
        <taxon>Uroviricota</taxon>
        <taxon>Caudoviricetes</taxon>
        <taxon>Pantevenvirales</taxon>
        <taxon>Straboviridae</taxon>
        <taxon>Tevenvirinae</taxon>
        <taxon>Kanagawavirus</taxon>
        <taxon>Kanagawavirus cipnine</taxon>
    </lineage>
</organism>
<proteinExistence type="predicted"/>
<dbReference type="RefSeq" id="YP_009856012.1">
    <property type="nucleotide sequence ID" value="NC_048849.1"/>
</dbReference>
<evidence type="ECO:0000313" key="3">
    <source>
        <dbReference type="Proteomes" id="UP000465071"/>
    </source>
</evidence>
<dbReference type="GeneID" id="55626754"/>
<sequence length="238" mass="27097">MTTQPLTAFQKKAKRRLSHTRESARSRGKDFNLDRAYMENILLQTHCAYSGEKFGSGDDKLTLERWDNDKGYVKGNVVPVKLKYNLWRGDLSLKQLMAASGVADERLKNLDQPESFIVPKKAKEFHLTRLRVLKNVEGRKESLKNLEAASVIDEATMVRIETLKKRIASGTEEAARLLVLFEKEMNKAKEDPKAKVKTAKNAAQAYGIIATALLRFEYMNAHNYVRLKRGLPMIQKGE</sequence>
<protein>
    <submittedName>
        <fullName evidence="2">Putative anti-sigma factor</fullName>
    </submittedName>
</protein>
<evidence type="ECO:0000313" key="2">
    <source>
        <dbReference type="EMBL" id="QHS01658.1"/>
    </source>
</evidence>
<name>A0A6B9Y0W6_9CAUD</name>
<dbReference type="EMBL" id="MN882610">
    <property type="protein sequence ID" value="QHS01658.1"/>
    <property type="molecule type" value="Genomic_DNA"/>
</dbReference>
<feature type="region of interest" description="Disordered" evidence="1">
    <location>
        <begin position="1"/>
        <end position="27"/>
    </location>
</feature>
<keyword evidence="3" id="KW-1185">Reference proteome</keyword>
<gene>
    <name evidence="2" type="primary">srd</name>
    <name evidence="2" type="ORF">CPT_CIP9_122</name>
</gene>